<feature type="compositionally biased region" description="Basic and acidic residues" evidence="1">
    <location>
        <begin position="882"/>
        <end position="901"/>
    </location>
</feature>
<feature type="compositionally biased region" description="Acidic residues" evidence="1">
    <location>
        <begin position="719"/>
        <end position="729"/>
    </location>
</feature>
<gene>
    <name evidence="3" type="ORF">D0868_08693</name>
    <name evidence="2" type="ORF">D0869_07982</name>
</gene>
<accession>A0A3M6WNC0</accession>
<sequence length="1127" mass="121364">MAARGGEPCPDPSAHGKTSRLSEQASTAALYVTDPSHRNSTSSKPNPLGADGKLSSASAAASLKYARPEDLPSFPSTGLASNSASRAALQAQGVKAKEYEVPEASSAGSRAALMAHRKGPELNLWQPASSKDGNSAAVLALRAKGLSPDLDRGYTDDGKHKALLAATKSIHSGSGSEPRSTPSPNLYPDQHNSAQNALNAATVSHRASVRSPEGWDSDANQAARVRNLHGLSPDMWGEHPPVEIEQDEAKRQSALRASAVSMAKQMYDYQNRSTLEPTLTGGKAGADAAAARKQPDEQLDVKAEALRYIHLQDAASKLAQERLAKVDKNFEAAKYREYYGYPDGQPSRRKSIRTSMRGRNRKRAGSESNAGDDDSDDEEQAQRIRNQMSQLNSGLSSIDEKKRADDRAKLMAAAQKKVQGRMSTMDKNVFDQTGKVPPSILEEWEKKARERAEAEREMANRPENKGKTHIGGGVFIDQSELDAIAEKRLRPTMDEINDTAEKRRAHDEEMRKKADEEHTKKMEEKMEKQKQKEEWRAVREQDKQTKREAKEQERKRKLEEEKRKQEEMRQAAEARGPATDDAEAQPDPKRQSMRGRVKSLLMGGKQQKPAETDDKNEGTAAGAAVAGGSAAAAGVAAGEAGAEEKPDEDNKEMEDREAKEQKELDQENADKSAEADPSTEKAEASGASDEEGAEGGKLRPNLERHITHELDSSSSGDEWGSDGDEDADDDSKAKDDEQLANKGKDMVAAKDAENTDHAESGDLGKDEAHRVAERVGTAPVADDAVHKTSDEKNETLPEKADGETSAPTAATENKDKDDKKDDKAEAPKPEDVVETPASPPKETKEHREAMEASKKVMNENAGNEKEKKGLRGFFKKLRHRESKSENEIRPKSSEAPKKSTPEVKPAAAEAKPVSTEAPKESSSEAKPAAEEPAQKTSDAQPTSDAKQDTSETAEKEPTKNGSVSSEVAGTSAAGAGVGAAAAEQGKGSTDTELPASTQPSGSEPKVSPLNSDDNRSESSFRRHEGDLRDVDDVSSSGAEEEDLTRGRGGSGSGARVLATGEKSEAAGKKSGEGNAPKLSLDRADGEDDDDQFYESTDHFDSSTLAPPTFTASKSESPSRATKFKEDV</sequence>
<feature type="region of interest" description="Disordered" evidence="1">
    <location>
        <begin position="68"/>
        <end position="114"/>
    </location>
</feature>
<feature type="region of interest" description="Disordered" evidence="1">
    <location>
        <begin position="165"/>
        <end position="223"/>
    </location>
</feature>
<feature type="compositionally biased region" description="Basic and acidic residues" evidence="1">
    <location>
        <begin position="608"/>
        <end position="617"/>
    </location>
</feature>
<dbReference type="OrthoDB" id="4070583at2759"/>
<dbReference type="Proteomes" id="UP000281245">
    <property type="component" value="Unassembled WGS sequence"/>
</dbReference>
<name>A0A3M6WNC0_HORWE</name>
<feature type="compositionally biased region" description="Basic and acidic residues" evidence="1">
    <location>
        <begin position="841"/>
        <end position="869"/>
    </location>
</feature>
<evidence type="ECO:0000313" key="4">
    <source>
        <dbReference type="Proteomes" id="UP000281245"/>
    </source>
</evidence>
<dbReference type="GO" id="GO:0070941">
    <property type="term" value="P:eisosome assembly"/>
    <property type="evidence" value="ECO:0007669"/>
    <property type="project" value="TreeGrafter"/>
</dbReference>
<dbReference type="EMBL" id="QWIJ01000665">
    <property type="protein sequence ID" value="RMX79878.1"/>
    <property type="molecule type" value="Genomic_DNA"/>
</dbReference>
<evidence type="ECO:0000256" key="1">
    <source>
        <dbReference type="SAM" id="MobiDB-lite"/>
    </source>
</evidence>
<evidence type="ECO:0008006" key="6">
    <source>
        <dbReference type="Google" id="ProtNLM"/>
    </source>
</evidence>
<evidence type="ECO:0000313" key="5">
    <source>
        <dbReference type="Proteomes" id="UP000282582"/>
    </source>
</evidence>
<feature type="compositionally biased region" description="Basic and acidic residues" evidence="1">
    <location>
        <begin position="484"/>
        <end position="572"/>
    </location>
</feature>
<dbReference type="VEuPathDB" id="FungiDB:BTJ68_08535"/>
<feature type="compositionally biased region" description="Basic residues" evidence="1">
    <location>
        <begin position="347"/>
        <end position="363"/>
    </location>
</feature>
<feature type="compositionally biased region" description="Basic and acidic residues" evidence="1">
    <location>
        <begin position="917"/>
        <end position="933"/>
    </location>
</feature>
<evidence type="ECO:0000313" key="2">
    <source>
        <dbReference type="EMBL" id="RMX79878.1"/>
    </source>
</evidence>
<feature type="region of interest" description="Disordered" evidence="1">
    <location>
        <begin position="276"/>
        <end position="296"/>
    </location>
</feature>
<feature type="compositionally biased region" description="Basic and acidic residues" evidence="1">
    <location>
        <begin position="812"/>
        <end position="831"/>
    </location>
</feature>
<feature type="compositionally biased region" description="Polar residues" evidence="1">
    <location>
        <begin position="74"/>
        <end position="85"/>
    </location>
</feature>
<feature type="compositionally biased region" description="Low complexity" evidence="1">
    <location>
        <begin position="961"/>
        <end position="982"/>
    </location>
</feature>
<feature type="compositionally biased region" description="Basic residues" evidence="1">
    <location>
        <begin position="870"/>
        <end position="881"/>
    </location>
</feature>
<dbReference type="AlphaFoldDB" id="A0A3M6WNC0"/>
<feature type="compositionally biased region" description="Basic and acidic residues" evidence="1">
    <location>
        <begin position="694"/>
        <end position="711"/>
    </location>
</feature>
<feature type="compositionally biased region" description="Basic and acidic residues" evidence="1">
    <location>
        <begin position="443"/>
        <end position="466"/>
    </location>
</feature>
<feature type="compositionally biased region" description="Basic and acidic residues" evidence="1">
    <location>
        <begin position="783"/>
        <end position="802"/>
    </location>
</feature>
<evidence type="ECO:0000313" key="3">
    <source>
        <dbReference type="EMBL" id="RMY01043.1"/>
    </source>
</evidence>
<comment type="caution">
    <text evidence="2">The sequence shown here is derived from an EMBL/GenBank/DDBJ whole genome shotgun (WGS) entry which is preliminary data.</text>
</comment>
<dbReference type="EMBL" id="QWIK01000788">
    <property type="protein sequence ID" value="RMY01043.1"/>
    <property type="molecule type" value="Genomic_DNA"/>
</dbReference>
<feature type="compositionally biased region" description="Basic and acidic residues" evidence="1">
    <location>
        <begin position="945"/>
        <end position="958"/>
    </location>
</feature>
<organism evidence="2 4">
    <name type="scientific">Hortaea werneckii</name>
    <name type="common">Black yeast</name>
    <name type="synonym">Cladosporium werneckii</name>
    <dbReference type="NCBI Taxonomy" id="91943"/>
    <lineage>
        <taxon>Eukaryota</taxon>
        <taxon>Fungi</taxon>
        <taxon>Dikarya</taxon>
        <taxon>Ascomycota</taxon>
        <taxon>Pezizomycotina</taxon>
        <taxon>Dothideomycetes</taxon>
        <taxon>Dothideomycetidae</taxon>
        <taxon>Mycosphaerellales</taxon>
        <taxon>Teratosphaeriaceae</taxon>
        <taxon>Hortaea</taxon>
    </lineage>
</organism>
<feature type="region of interest" description="Disordered" evidence="1">
    <location>
        <begin position="1"/>
        <end position="56"/>
    </location>
</feature>
<feature type="compositionally biased region" description="Polar residues" evidence="1">
    <location>
        <begin position="1101"/>
        <end position="1119"/>
    </location>
</feature>
<dbReference type="PANTHER" id="PTHR28298:SF1">
    <property type="entry name" value="EISOSOME PROTEIN 1"/>
    <property type="match status" value="1"/>
</dbReference>
<feature type="region of interest" description="Disordered" evidence="1">
    <location>
        <begin position="339"/>
        <end position="381"/>
    </location>
</feature>
<feature type="compositionally biased region" description="Low complexity" evidence="1">
    <location>
        <begin position="902"/>
        <end position="913"/>
    </location>
</feature>
<feature type="compositionally biased region" description="Polar residues" evidence="1">
    <location>
        <begin position="169"/>
        <end position="202"/>
    </location>
</feature>
<feature type="compositionally biased region" description="Polar residues" evidence="1">
    <location>
        <begin position="934"/>
        <end position="944"/>
    </location>
</feature>
<feature type="compositionally biased region" description="Acidic residues" evidence="1">
    <location>
        <begin position="370"/>
        <end position="379"/>
    </location>
</feature>
<dbReference type="Proteomes" id="UP000282582">
    <property type="component" value="Unassembled WGS sequence"/>
</dbReference>
<dbReference type="InterPro" id="IPR024527">
    <property type="entry name" value="Eisosome1"/>
</dbReference>
<protein>
    <recommendedName>
        <fullName evidence="6">Eisosome protein 1</fullName>
    </recommendedName>
</protein>
<dbReference type="Pfam" id="PF12757">
    <property type="entry name" value="Eisosome1"/>
    <property type="match status" value="1"/>
</dbReference>
<feature type="compositionally biased region" description="Basic and acidic residues" evidence="1">
    <location>
        <begin position="730"/>
        <end position="773"/>
    </location>
</feature>
<proteinExistence type="predicted"/>
<feature type="region of interest" description="Disordered" evidence="1">
    <location>
        <begin position="417"/>
        <end position="1127"/>
    </location>
</feature>
<feature type="compositionally biased region" description="Polar residues" evidence="1">
    <location>
        <begin position="986"/>
        <end position="1001"/>
    </location>
</feature>
<dbReference type="PANTHER" id="PTHR28298">
    <property type="entry name" value="EISOSOME PROTEIN 1"/>
    <property type="match status" value="1"/>
</dbReference>
<feature type="compositionally biased region" description="Low complexity" evidence="1">
    <location>
        <begin position="618"/>
        <end position="640"/>
    </location>
</feature>
<feature type="compositionally biased region" description="Basic and acidic residues" evidence="1">
    <location>
        <begin position="653"/>
        <end position="683"/>
    </location>
</feature>
<reference evidence="4 5" key="1">
    <citation type="journal article" date="2018" name="BMC Genomics">
        <title>Genomic evidence for intraspecific hybridization in a clonal and extremely halotolerant yeast.</title>
        <authorList>
            <person name="Gostincar C."/>
            <person name="Stajich J.E."/>
            <person name="Zupancic J."/>
            <person name="Zalar P."/>
            <person name="Gunde-Cimerman N."/>
        </authorList>
    </citation>
    <scope>NUCLEOTIDE SEQUENCE [LARGE SCALE GENOMIC DNA]</scope>
    <source>
        <strain evidence="3 5">EXF-6654</strain>
        <strain evidence="2 4">EXF-6656</strain>
    </source>
</reference>
<feature type="compositionally biased region" description="Basic and acidic residues" evidence="1">
    <location>
        <begin position="1061"/>
        <end position="1071"/>
    </location>
</feature>
<feature type="compositionally biased region" description="Basic and acidic residues" evidence="1">
    <location>
        <begin position="1012"/>
        <end position="1031"/>
    </location>
</feature>